<reference evidence="4" key="1">
    <citation type="submission" date="2020-11" db="EMBL/GenBank/DDBJ databases">
        <authorList>
            <person name="Tran Van P."/>
        </authorList>
    </citation>
    <scope>NUCLEOTIDE SEQUENCE</scope>
</reference>
<evidence type="ECO:0000313" key="4">
    <source>
        <dbReference type="EMBL" id="CAD7626888.1"/>
    </source>
</evidence>
<dbReference type="EMBL" id="CAJPIZ010004243">
    <property type="protein sequence ID" value="CAG2107318.1"/>
    <property type="molecule type" value="Genomic_DNA"/>
</dbReference>
<dbReference type="Proteomes" id="UP000759131">
    <property type="component" value="Unassembled WGS sequence"/>
</dbReference>
<protein>
    <recommendedName>
        <fullName evidence="3">EF-hand domain-containing protein</fullName>
    </recommendedName>
</protein>
<evidence type="ECO:0000313" key="5">
    <source>
        <dbReference type="Proteomes" id="UP000759131"/>
    </source>
</evidence>
<keyword evidence="5" id="KW-1185">Reference proteome</keyword>
<dbReference type="AlphaFoldDB" id="A0A7R9PZT3"/>
<proteinExistence type="predicted"/>
<feature type="region of interest" description="Disordered" evidence="2">
    <location>
        <begin position="14"/>
        <end position="37"/>
    </location>
</feature>
<dbReference type="InterPro" id="IPR018247">
    <property type="entry name" value="EF_Hand_1_Ca_BS"/>
</dbReference>
<evidence type="ECO:0000259" key="3">
    <source>
        <dbReference type="PROSITE" id="PS50222"/>
    </source>
</evidence>
<dbReference type="GO" id="GO:0005509">
    <property type="term" value="F:calcium ion binding"/>
    <property type="evidence" value="ECO:0007669"/>
    <property type="project" value="InterPro"/>
</dbReference>
<sequence>MCCHSNVKNKYAAPVGQGPHGGHAVHAPNPVTTTPSTPATGQLWDKYGSHGFIYNLDHLREEASILLYMKDANQITHEESYLYFIKLHDFNSDGKLDGLDYVDSMLTAMDLNNDGFVDYGEIYTAME</sequence>
<dbReference type="InterPro" id="IPR002048">
    <property type="entry name" value="EF_hand_dom"/>
</dbReference>
<dbReference type="PROSITE" id="PS50222">
    <property type="entry name" value="EF_HAND_2"/>
    <property type="match status" value="1"/>
</dbReference>
<dbReference type="InterPro" id="IPR011992">
    <property type="entry name" value="EF-hand-dom_pair"/>
</dbReference>
<gene>
    <name evidence="4" type="ORF">OSB1V03_LOCUS7320</name>
</gene>
<accession>A0A7R9PZT3</accession>
<organism evidence="4">
    <name type="scientific">Medioppia subpectinata</name>
    <dbReference type="NCBI Taxonomy" id="1979941"/>
    <lineage>
        <taxon>Eukaryota</taxon>
        <taxon>Metazoa</taxon>
        <taxon>Ecdysozoa</taxon>
        <taxon>Arthropoda</taxon>
        <taxon>Chelicerata</taxon>
        <taxon>Arachnida</taxon>
        <taxon>Acari</taxon>
        <taxon>Acariformes</taxon>
        <taxon>Sarcoptiformes</taxon>
        <taxon>Oribatida</taxon>
        <taxon>Brachypylina</taxon>
        <taxon>Oppioidea</taxon>
        <taxon>Oppiidae</taxon>
        <taxon>Medioppia</taxon>
    </lineage>
</organism>
<keyword evidence="1" id="KW-0106">Calcium</keyword>
<feature type="domain" description="EF-hand" evidence="3">
    <location>
        <begin position="97"/>
        <end position="127"/>
    </location>
</feature>
<evidence type="ECO:0000256" key="1">
    <source>
        <dbReference type="ARBA" id="ARBA00022837"/>
    </source>
</evidence>
<dbReference type="OrthoDB" id="289247at2759"/>
<dbReference type="SUPFAM" id="SSF47473">
    <property type="entry name" value="EF-hand"/>
    <property type="match status" value="1"/>
</dbReference>
<name>A0A7R9PZT3_9ACAR</name>
<evidence type="ECO:0000256" key="2">
    <source>
        <dbReference type="SAM" id="MobiDB-lite"/>
    </source>
</evidence>
<dbReference type="EMBL" id="OC858818">
    <property type="protein sequence ID" value="CAD7626888.1"/>
    <property type="molecule type" value="Genomic_DNA"/>
</dbReference>
<dbReference type="PROSITE" id="PS00018">
    <property type="entry name" value="EF_HAND_1"/>
    <property type="match status" value="1"/>
</dbReference>